<feature type="compositionally biased region" description="Polar residues" evidence="1">
    <location>
        <begin position="310"/>
        <end position="319"/>
    </location>
</feature>
<feature type="compositionally biased region" description="Polar residues" evidence="1">
    <location>
        <begin position="289"/>
        <end position="302"/>
    </location>
</feature>
<organism evidence="2 3">
    <name type="scientific">Tremella mesenterica</name>
    <name type="common">Jelly fungus</name>
    <dbReference type="NCBI Taxonomy" id="5217"/>
    <lineage>
        <taxon>Eukaryota</taxon>
        <taxon>Fungi</taxon>
        <taxon>Dikarya</taxon>
        <taxon>Basidiomycota</taxon>
        <taxon>Agaricomycotina</taxon>
        <taxon>Tremellomycetes</taxon>
        <taxon>Tremellales</taxon>
        <taxon>Tremellaceae</taxon>
        <taxon>Tremella</taxon>
    </lineage>
</organism>
<feature type="compositionally biased region" description="Polar residues" evidence="1">
    <location>
        <begin position="352"/>
        <end position="361"/>
    </location>
</feature>
<feature type="compositionally biased region" description="Polar residues" evidence="1">
    <location>
        <begin position="427"/>
        <end position="444"/>
    </location>
</feature>
<dbReference type="InParanoid" id="A0A4Q1BTT2"/>
<protein>
    <submittedName>
        <fullName evidence="2">Uncharacterized protein</fullName>
    </submittedName>
</protein>
<evidence type="ECO:0000313" key="2">
    <source>
        <dbReference type="EMBL" id="RXK41491.1"/>
    </source>
</evidence>
<name>A0A4Q1BTT2_TREME</name>
<dbReference type="AlphaFoldDB" id="A0A4Q1BTT2"/>
<feature type="region of interest" description="Disordered" evidence="1">
    <location>
        <begin position="216"/>
        <end position="362"/>
    </location>
</feature>
<proteinExistence type="predicted"/>
<accession>A0A4Q1BTT2</accession>
<dbReference type="VEuPathDB" id="FungiDB:TREMEDRAFT_58035"/>
<evidence type="ECO:0000256" key="1">
    <source>
        <dbReference type="SAM" id="MobiDB-lite"/>
    </source>
</evidence>
<feature type="region of interest" description="Disordered" evidence="1">
    <location>
        <begin position="407"/>
        <end position="444"/>
    </location>
</feature>
<evidence type="ECO:0000313" key="3">
    <source>
        <dbReference type="Proteomes" id="UP000289152"/>
    </source>
</evidence>
<dbReference type="Proteomes" id="UP000289152">
    <property type="component" value="Unassembled WGS sequence"/>
</dbReference>
<gene>
    <name evidence="2" type="ORF">M231_01199</name>
</gene>
<dbReference type="EMBL" id="SDIL01000008">
    <property type="protein sequence ID" value="RXK41491.1"/>
    <property type="molecule type" value="Genomic_DNA"/>
</dbReference>
<reference evidence="2 3" key="1">
    <citation type="submission" date="2016-06" db="EMBL/GenBank/DDBJ databases">
        <title>Evolution of pathogenesis and genome organization in the Tremellales.</title>
        <authorList>
            <person name="Cuomo C."/>
            <person name="Litvintseva A."/>
            <person name="Heitman J."/>
            <person name="Chen Y."/>
            <person name="Sun S."/>
            <person name="Springer D."/>
            <person name="Dromer F."/>
            <person name="Young S."/>
            <person name="Zeng Q."/>
            <person name="Chapman S."/>
            <person name="Gujja S."/>
            <person name="Saif S."/>
            <person name="Birren B."/>
        </authorList>
    </citation>
    <scope>NUCLEOTIDE SEQUENCE [LARGE SCALE GENOMIC DNA]</scope>
    <source>
        <strain evidence="2 3">ATCC 28783</strain>
    </source>
</reference>
<feature type="compositionally biased region" description="Basic residues" evidence="1">
    <location>
        <begin position="250"/>
        <end position="259"/>
    </location>
</feature>
<keyword evidence="3" id="KW-1185">Reference proteome</keyword>
<comment type="caution">
    <text evidence="2">The sequence shown here is derived from an EMBL/GenBank/DDBJ whole genome shotgun (WGS) entry which is preliminary data.</text>
</comment>
<feature type="compositionally biased region" description="Basic and acidic residues" evidence="1">
    <location>
        <begin position="262"/>
        <end position="271"/>
    </location>
</feature>
<feature type="compositionally biased region" description="Polar residues" evidence="1">
    <location>
        <begin position="226"/>
        <end position="237"/>
    </location>
</feature>
<sequence>MSTDSTPEARMLLRHAKTFLNPEGWSIGLAAGAKGSSAMVLFATVPGTRTPCSPSLIEGLGDLESIEWEKDFKLQMSTSPLEQVEAIGKGVQSILAFALVFSTRYKEVSDSQRLAQKRDIVNMAGESWLRGAGSLLHASNGEMSRFTPLVKSCQLMRTMYENLDDEQCSLKWQDHFESFKILASDYFDRHPVSQAVKPMLQTVIQTLSEAENSAGCLEKPVPDTTWMDSASVDSPLSTKGKGKDSGLSKAQKKRAKAQARKQAQEKQRKEAAAIIGKAADGSNDEHVQKSTGVKATTSTATPKESPFGPSKNTEQSGLSDRSDQGFLSWKPVSKRRRRENLDAASPDETKVKSTPAQTTPTMPVLFISPKDAADMTSMGWEKWYNIHFPRLSSKCSQNDVKGKELTIRSPDVTPSSSPIIKPDNTMEESQATTHSGDDLSPQNSEIMLSPSLPETPADVTPNELAWFSQYNVMAVVTHPGFTHPGVDAPAALISVPVDQMHQVFRSEYPGEGWQWAPETTTTSPGHQHVGPLLHMTPGGLLEVAYKGYLVSGDNRSQ</sequence>